<proteinExistence type="predicted"/>
<gene>
    <name evidence="1" type="ORF">GPA10_09425</name>
</gene>
<dbReference type="Proteomes" id="UP000483802">
    <property type="component" value="Unassembled WGS sequence"/>
</dbReference>
<reference evidence="1 2" key="1">
    <citation type="submission" date="2019-11" db="EMBL/GenBank/DDBJ databases">
        <title>Streptomyces typhae sp. nov., a novel endophytic actinomycete isolated from the root of cattail pollen (Typha angustifolia L.).</title>
        <authorList>
            <person name="Peng C."/>
        </authorList>
    </citation>
    <scope>NUCLEOTIDE SEQUENCE [LARGE SCALE GENOMIC DNA]</scope>
    <source>
        <strain evidence="2">p1417</strain>
    </source>
</reference>
<comment type="caution">
    <text evidence="1">The sequence shown here is derived from an EMBL/GenBank/DDBJ whole genome shotgun (WGS) entry which is preliminary data.</text>
</comment>
<evidence type="ECO:0000313" key="2">
    <source>
        <dbReference type="Proteomes" id="UP000483802"/>
    </source>
</evidence>
<dbReference type="AlphaFoldDB" id="A0A6L6WTG8"/>
<name>A0A6L6WTG8_9ACTN</name>
<sequence length="62" mass="7275">MTTASKEDIQHMRPKQRNKYRRLGYTWSEIKKIDRAIGRGEATLTLKTTAGEVTMTLPPRWR</sequence>
<keyword evidence="2" id="KW-1185">Reference proteome</keyword>
<dbReference type="RefSeq" id="WP_157165081.1">
    <property type="nucleotide sequence ID" value="NZ_WPNZ01000004.1"/>
</dbReference>
<evidence type="ECO:0000313" key="1">
    <source>
        <dbReference type="EMBL" id="MVO84977.1"/>
    </source>
</evidence>
<accession>A0A6L6WTG8</accession>
<dbReference type="EMBL" id="WPNZ01000004">
    <property type="protein sequence ID" value="MVO84977.1"/>
    <property type="molecule type" value="Genomic_DNA"/>
</dbReference>
<organism evidence="1 2">
    <name type="scientific">Streptomyces typhae</name>
    <dbReference type="NCBI Taxonomy" id="2681492"/>
    <lineage>
        <taxon>Bacteria</taxon>
        <taxon>Bacillati</taxon>
        <taxon>Actinomycetota</taxon>
        <taxon>Actinomycetes</taxon>
        <taxon>Kitasatosporales</taxon>
        <taxon>Streptomycetaceae</taxon>
        <taxon>Streptomyces</taxon>
    </lineage>
</organism>
<protein>
    <submittedName>
        <fullName evidence="1">Uncharacterized protein</fullName>
    </submittedName>
</protein>